<organism>
    <name type="scientific">Branchiostoma floridae</name>
    <name type="common">Florida lancelet</name>
    <name type="synonym">Amphioxus</name>
    <dbReference type="NCBI Taxonomy" id="7739"/>
    <lineage>
        <taxon>Eukaryota</taxon>
        <taxon>Metazoa</taxon>
        <taxon>Chordata</taxon>
        <taxon>Cephalochordata</taxon>
        <taxon>Leptocardii</taxon>
        <taxon>Amphioxiformes</taxon>
        <taxon>Branchiostomatidae</taxon>
        <taxon>Branchiostoma</taxon>
    </lineage>
</organism>
<gene>
    <name evidence="2" type="ORF">BRAFLDRAFT_76697</name>
</gene>
<dbReference type="InParanoid" id="C3ZJC9"/>
<feature type="transmembrane region" description="Helical" evidence="1">
    <location>
        <begin position="43"/>
        <end position="63"/>
    </location>
</feature>
<accession>C3ZJC9</accession>
<dbReference type="AlphaFoldDB" id="C3ZJC9"/>
<keyword evidence="1" id="KW-1133">Transmembrane helix</keyword>
<keyword evidence="1" id="KW-0472">Membrane</keyword>
<evidence type="ECO:0000313" key="2">
    <source>
        <dbReference type="EMBL" id="EEN47271.1"/>
    </source>
</evidence>
<protein>
    <submittedName>
        <fullName evidence="2">Uncharacterized protein</fullName>
    </submittedName>
</protein>
<proteinExistence type="predicted"/>
<name>C3ZJC9_BRAFL</name>
<sequence>MPSVRNSFILAIEICFTVISLVGLVILVTGMVMLFMQFEVERGVGLTVTLIGLGCVAPAFAYLTIGICVVGCQEEPESPLFGRDSPRRRGAIRRRPLEGEDAAPVVNPSFICDPSSATGAQQSEITVASAVLNLGEDVLRLESLEVEEESYVLEVVTVQTEYMGMAEDVENCAMEDGQKCENGGNMETNVHDVAKIKEDDTEDIVTEDNGKGKIRAKDEEVNTAAATIVVKLRDEQVAEKEDM</sequence>
<evidence type="ECO:0000256" key="1">
    <source>
        <dbReference type="SAM" id="Phobius"/>
    </source>
</evidence>
<reference evidence="2" key="1">
    <citation type="journal article" date="2008" name="Nature">
        <title>The amphioxus genome and the evolution of the chordate karyotype.</title>
        <authorList>
            <consortium name="US DOE Joint Genome Institute (JGI-PGF)"/>
            <person name="Putnam N.H."/>
            <person name="Butts T."/>
            <person name="Ferrier D.E.K."/>
            <person name="Furlong R.F."/>
            <person name="Hellsten U."/>
            <person name="Kawashima T."/>
            <person name="Robinson-Rechavi M."/>
            <person name="Shoguchi E."/>
            <person name="Terry A."/>
            <person name="Yu J.-K."/>
            <person name="Benito-Gutierrez E.L."/>
            <person name="Dubchak I."/>
            <person name="Garcia-Fernandez J."/>
            <person name="Gibson-Brown J.J."/>
            <person name="Grigoriev I.V."/>
            <person name="Horton A.C."/>
            <person name="de Jong P.J."/>
            <person name="Jurka J."/>
            <person name="Kapitonov V.V."/>
            <person name="Kohara Y."/>
            <person name="Kuroki Y."/>
            <person name="Lindquist E."/>
            <person name="Lucas S."/>
            <person name="Osoegawa K."/>
            <person name="Pennacchio L.A."/>
            <person name="Salamov A.A."/>
            <person name="Satou Y."/>
            <person name="Sauka-Spengler T."/>
            <person name="Schmutz J."/>
            <person name="Shin-I T."/>
            <person name="Toyoda A."/>
            <person name="Bronner-Fraser M."/>
            <person name="Fujiyama A."/>
            <person name="Holland L.Z."/>
            <person name="Holland P.W.H."/>
            <person name="Satoh N."/>
            <person name="Rokhsar D.S."/>
        </authorList>
    </citation>
    <scope>NUCLEOTIDE SEQUENCE [LARGE SCALE GENOMIC DNA]</scope>
    <source>
        <strain evidence="2">S238N-H82</strain>
        <tissue evidence="2">Testes</tissue>
    </source>
</reference>
<keyword evidence="1" id="KW-0812">Transmembrane</keyword>
<dbReference type="EMBL" id="GG666632">
    <property type="protein sequence ID" value="EEN47271.1"/>
    <property type="molecule type" value="Genomic_DNA"/>
</dbReference>
<feature type="transmembrane region" description="Helical" evidence="1">
    <location>
        <begin position="6"/>
        <end position="36"/>
    </location>
</feature>